<dbReference type="GO" id="GO:0003677">
    <property type="term" value="F:DNA binding"/>
    <property type="evidence" value="ECO:0007669"/>
    <property type="project" value="UniProtKB-UniRule"/>
</dbReference>
<keyword evidence="9 11" id="KW-0238">DNA-binding</keyword>
<keyword evidence="8 11" id="KW-0799">Topoisomerase</keyword>
<dbReference type="InterPro" id="IPR013049">
    <property type="entry name" value="Spo11/TopoVI_A_N"/>
</dbReference>
<sequence>MTKKRKRRLKTLATNERQTTAMNNLTSIVGKIYDQLDAGSVPLMELPLRSKKNIEFDTQHNVWKYGDLRTNRTAKTVQGAQMMLRTVYTADFINEMIKENKSSTLREMYYISEGWEHAKFNTQDESNLLAEDLEIISRCMREDFKLRPEESGAHVYGNLDISTMTKKGMKKFNCIDDVAETGFAVPYNVEKENFEIVGSDAKFIMAIETGGMFARLIENGFPERYGAILVHLSGQPARSTRRLIKRLNEERNLPVTVFTDGDPWSFRIFASVAYGAIKTAHISEYLATPTAQFIGITASDILNYDLPTDKLSDKDVGALNAELSDPRFNDGFWDSEIKAMLEMKKKSEQQALAKYGLDFVTDNYLPEKLTDMGVL</sequence>
<dbReference type="PANTHER" id="PTHR10848">
    <property type="entry name" value="MEIOTIC RECOMBINATION PROTEIN SPO11"/>
    <property type="match status" value="1"/>
</dbReference>
<evidence type="ECO:0000256" key="7">
    <source>
        <dbReference type="ARBA" id="ARBA00022842"/>
    </source>
</evidence>
<evidence type="ECO:0000256" key="3">
    <source>
        <dbReference type="ARBA" id="ARBA00006559"/>
    </source>
</evidence>
<dbReference type="InterPro" id="IPR036078">
    <property type="entry name" value="Spo11/TopoVI_A_sf"/>
</dbReference>
<gene>
    <name evidence="11 16" type="primary">top6A</name>
    <name evidence="16" type="ORF">Mpt1_c07830</name>
</gene>
<evidence type="ECO:0000256" key="6">
    <source>
        <dbReference type="ARBA" id="ARBA00022840"/>
    </source>
</evidence>
<dbReference type="CDD" id="cd00223">
    <property type="entry name" value="TOPRIM_TopoIIB_SPO"/>
    <property type="match status" value="1"/>
</dbReference>
<evidence type="ECO:0000259" key="13">
    <source>
        <dbReference type="Pfam" id="PF04406"/>
    </source>
</evidence>
<dbReference type="EC" id="5.6.2.2" evidence="11"/>
<evidence type="ECO:0000256" key="1">
    <source>
        <dbReference type="ARBA" id="ARBA00000185"/>
    </source>
</evidence>
<evidence type="ECO:0000256" key="11">
    <source>
        <dbReference type="HAMAP-Rule" id="MF_00132"/>
    </source>
</evidence>
<dbReference type="RefSeq" id="WP_048112363.1">
    <property type="nucleotide sequence ID" value="NZ_CP010070.1"/>
</dbReference>
<dbReference type="SUPFAM" id="SSF56726">
    <property type="entry name" value="DNA topoisomerase IV, alpha subunit"/>
    <property type="match status" value="1"/>
</dbReference>
<dbReference type="Pfam" id="PF21180">
    <property type="entry name" value="TOP6A-Spo11_Toprim"/>
    <property type="match status" value="1"/>
</dbReference>
<evidence type="ECO:0000256" key="4">
    <source>
        <dbReference type="ARBA" id="ARBA00022723"/>
    </source>
</evidence>
<keyword evidence="4 11" id="KW-0479">Metal-binding</keyword>
<feature type="active site" description="O-(5'-phospho-DNA)-tyrosine intermediate" evidence="11 12">
    <location>
        <position position="110"/>
    </location>
</feature>
<protein>
    <recommendedName>
        <fullName evidence="11">Type 2 DNA topoisomerase 6 subunit A</fullName>
        <ecNumber evidence="11">5.6.2.2</ecNumber>
    </recommendedName>
    <alternativeName>
        <fullName evidence="11">Type II DNA topoisomerase VI subunit A</fullName>
    </alternativeName>
</protein>
<dbReference type="Gene3D" id="3.40.1360.10">
    <property type="match status" value="1"/>
</dbReference>
<dbReference type="GO" id="GO:0005524">
    <property type="term" value="F:ATP binding"/>
    <property type="evidence" value="ECO:0007669"/>
    <property type="project" value="UniProtKB-KW"/>
</dbReference>
<evidence type="ECO:0000313" key="16">
    <source>
        <dbReference type="EMBL" id="AIZ56665.1"/>
    </source>
</evidence>
<accession>A0A0A7LBY6</accession>
<evidence type="ECO:0000256" key="8">
    <source>
        <dbReference type="ARBA" id="ARBA00023029"/>
    </source>
</evidence>
<dbReference type="PANTHER" id="PTHR10848:SF0">
    <property type="entry name" value="MEIOTIC RECOMBINATION PROTEIN SPO11"/>
    <property type="match status" value="1"/>
</dbReference>
<keyword evidence="10 11" id="KW-0413">Isomerase</keyword>
<organism evidence="16 17">
    <name type="scientific">Candidatus Methanoplasma termitum</name>
    <dbReference type="NCBI Taxonomy" id="1577791"/>
    <lineage>
        <taxon>Archaea</taxon>
        <taxon>Methanobacteriati</taxon>
        <taxon>Thermoplasmatota</taxon>
        <taxon>Thermoplasmata</taxon>
        <taxon>Methanomassiliicoccales</taxon>
        <taxon>Methanomassiliicoccaceae</taxon>
        <taxon>Candidatus Methanoplasma</taxon>
    </lineage>
</organism>
<dbReference type="Pfam" id="PF20768">
    <property type="entry name" value="Topo_VI_alpha"/>
    <property type="match status" value="1"/>
</dbReference>
<feature type="binding site" evidence="11">
    <location>
        <position position="208"/>
    </location>
    <ligand>
        <name>Mg(2+)</name>
        <dbReference type="ChEBI" id="CHEBI:18420"/>
    </ligand>
</feature>
<comment type="similarity">
    <text evidence="3 11 12">Belongs to the TOP6A family.</text>
</comment>
<dbReference type="NCBIfam" id="NF003332">
    <property type="entry name" value="PRK04342.1-1"/>
    <property type="match status" value="1"/>
</dbReference>
<proteinExistence type="inferred from homology"/>
<dbReference type="HAMAP" id="MF_00132">
    <property type="entry name" value="Top6A"/>
    <property type="match status" value="1"/>
</dbReference>
<dbReference type="InterPro" id="IPR002815">
    <property type="entry name" value="Spo11/TopoVI_A"/>
</dbReference>
<comment type="catalytic activity">
    <reaction evidence="1 11 12">
        <text>ATP-dependent breakage, passage and rejoining of double-stranded DNA.</text>
        <dbReference type="EC" id="5.6.2.2"/>
    </reaction>
</comment>
<name>A0A0A7LBY6_9ARCH</name>
<dbReference type="KEGG" id="mear:Mpt1_c07830"/>
<comment type="cofactor">
    <cofactor evidence="2 11">
        <name>Mg(2+)</name>
        <dbReference type="ChEBI" id="CHEBI:18420"/>
    </cofactor>
</comment>
<feature type="binding site" evidence="11">
    <location>
        <position position="260"/>
    </location>
    <ligand>
        <name>Mg(2+)</name>
        <dbReference type="ChEBI" id="CHEBI:18420"/>
    </ligand>
</feature>
<dbReference type="GO" id="GO:0003918">
    <property type="term" value="F:DNA topoisomerase type II (double strand cut, ATP-hydrolyzing) activity"/>
    <property type="evidence" value="ECO:0007669"/>
    <property type="project" value="UniProtKB-UniRule"/>
</dbReference>
<evidence type="ECO:0000256" key="10">
    <source>
        <dbReference type="ARBA" id="ARBA00023235"/>
    </source>
</evidence>
<dbReference type="PROSITE" id="PS52041">
    <property type="entry name" value="TOPO_IIB"/>
    <property type="match status" value="1"/>
</dbReference>
<feature type="domain" description="Topoisomerase 6 subunit A/Spo11 TOPRIM" evidence="15">
    <location>
        <begin position="203"/>
        <end position="369"/>
    </location>
</feature>
<dbReference type="InterPro" id="IPR049333">
    <property type="entry name" value="Topo_VI_alpha"/>
</dbReference>
<feature type="domain" description="Spo11/DNA topoisomerase VI subunit A N-terminal" evidence="13">
    <location>
        <begin position="83"/>
        <end position="145"/>
    </location>
</feature>
<dbReference type="Gene3D" id="1.10.10.10">
    <property type="entry name" value="Winged helix-like DNA-binding domain superfamily/Winged helix DNA-binding domain"/>
    <property type="match status" value="1"/>
</dbReference>
<evidence type="ECO:0000256" key="12">
    <source>
        <dbReference type="PROSITE-ProRule" id="PRU01385"/>
    </source>
</evidence>
<evidence type="ECO:0000256" key="5">
    <source>
        <dbReference type="ARBA" id="ARBA00022741"/>
    </source>
</evidence>
<evidence type="ECO:0000259" key="15">
    <source>
        <dbReference type="Pfam" id="PF21180"/>
    </source>
</evidence>
<keyword evidence="7 11" id="KW-0460">Magnesium</keyword>
<dbReference type="GO" id="GO:0006260">
    <property type="term" value="P:DNA replication"/>
    <property type="evidence" value="ECO:0007669"/>
    <property type="project" value="UniProtKB-UniRule"/>
</dbReference>
<dbReference type="GO" id="GO:0005694">
    <property type="term" value="C:chromosome"/>
    <property type="evidence" value="ECO:0007669"/>
    <property type="project" value="InterPro"/>
</dbReference>
<evidence type="ECO:0000256" key="2">
    <source>
        <dbReference type="ARBA" id="ARBA00001946"/>
    </source>
</evidence>
<keyword evidence="6 11" id="KW-0067">ATP-binding</keyword>
<dbReference type="Pfam" id="PF04406">
    <property type="entry name" value="TP6A_N"/>
    <property type="match status" value="1"/>
</dbReference>
<dbReference type="PRINTS" id="PR01550">
    <property type="entry name" value="TOP6AFAMILY"/>
</dbReference>
<keyword evidence="17" id="KW-1185">Reference proteome</keyword>
<evidence type="ECO:0000259" key="14">
    <source>
        <dbReference type="Pfam" id="PF20768"/>
    </source>
</evidence>
<comment type="function">
    <text evidence="11">Relaxes both positive and negative superturns and exhibits a strong decatenase activity.</text>
</comment>
<reference evidence="16 17" key="1">
    <citation type="journal article" date="2014" name="Appl. Environ. Microbiol.">
        <title>Comparative Genome Analysis of 'Candidatus Methanoplasma termitum' Indicates a New Mode of Energy Metabolism in the Seventh Order of Methanogens.</title>
        <authorList>
            <person name="Lang K."/>
            <person name="Schuldes J."/>
            <person name="Klingl A."/>
            <person name="Poehlein A."/>
            <person name="Daniel R."/>
            <person name="Brune A."/>
        </authorList>
    </citation>
    <scope>NUCLEOTIDE SEQUENCE [LARGE SCALE GENOMIC DNA]</scope>
    <source>
        <strain evidence="17">Mpt1</strain>
    </source>
</reference>
<dbReference type="HOGENOM" id="CLU_037229_1_0_2"/>
<dbReference type="AlphaFoldDB" id="A0A0A7LBY6"/>
<evidence type="ECO:0000256" key="9">
    <source>
        <dbReference type="ARBA" id="ARBA00023125"/>
    </source>
</evidence>
<comment type="subunit">
    <text evidence="11">Homodimer. Heterotetramer of two Top6A and two Top6B chains.</text>
</comment>
<dbReference type="PRINTS" id="PR01552">
    <property type="entry name" value="TPISMRASE6A"/>
</dbReference>
<dbReference type="EMBL" id="CP010070">
    <property type="protein sequence ID" value="AIZ56665.1"/>
    <property type="molecule type" value="Genomic_DNA"/>
</dbReference>
<dbReference type="GeneID" id="24818452"/>
<dbReference type="STRING" id="1577791.Mpt1_c07830"/>
<dbReference type="OrthoDB" id="5866at2157"/>
<evidence type="ECO:0000313" key="17">
    <source>
        <dbReference type="Proteomes" id="UP000030787"/>
    </source>
</evidence>
<dbReference type="InterPro" id="IPR004085">
    <property type="entry name" value="TopoVI_A"/>
</dbReference>
<dbReference type="InterPro" id="IPR034136">
    <property type="entry name" value="TOPRIM_Topo6A/Spo11"/>
</dbReference>
<dbReference type="Proteomes" id="UP000030787">
    <property type="component" value="Chromosome"/>
</dbReference>
<dbReference type="InterPro" id="IPR036388">
    <property type="entry name" value="WH-like_DNA-bd_sf"/>
</dbReference>
<dbReference type="GO" id="GO:0006265">
    <property type="term" value="P:DNA topological change"/>
    <property type="evidence" value="ECO:0007669"/>
    <property type="project" value="UniProtKB-UniRule"/>
</dbReference>
<keyword evidence="5 11" id="KW-0547">Nucleotide-binding</keyword>
<feature type="domain" description="Type II DNA topoisomerase VI subunit A all-beta" evidence="14">
    <location>
        <begin position="149"/>
        <end position="195"/>
    </location>
</feature>
<dbReference type="GO" id="GO:0000287">
    <property type="term" value="F:magnesium ion binding"/>
    <property type="evidence" value="ECO:0007669"/>
    <property type="project" value="UniProtKB-UniRule"/>
</dbReference>